<feature type="domain" description="Fumarylacetoacetase-like C-terminal" evidence="2">
    <location>
        <begin position="19"/>
        <end position="211"/>
    </location>
</feature>
<gene>
    <name evidence="3" type="ORF">ABS24_09095</name>
</gene>
<dbReference type="InterPro" id="IPR036663">
    <property type="entry name" value="Fumarylacetoacetase_C_sf"/>
</dbReference>
<dbReference type="Gene3D" id="3.90.850.10">
    <property type="entry name" value="Fumarylacetoacetase-like, C-terminal domain"/>
    <property type="match status" value="1"/>
</dbReference>
<dbReference type="EMBL" id="LICA01000072">
    <property type="protein sequence ID" value="KRO95814.1"/>
    <property type="molecule type" value="Genomic_DNA"/>
</dbReference>
<sequence>MQNYQHVVGGQASHLPLGKVVCVGRNYAAHAKELNNPVPTEPVLFIKPSTSLVKLEEPLAIPTHLGECHFEAEMSILIGQTLCNCTQEQASEAIAGIGVALDLTLRELQQELKENGLPWEKAKSFDGACPVSDFIPFSQSTNLQDQQIVLRQNQQVKQNGNTEDMITPVLALLSYISQFFTLLPGDIVLTGTPAGVGSLELGDQLSISLSDSIHCITEVGFSAG</sequence>
<dbReference type="Pfam" id="PF01557">
    <property type="entry name" value="FAA_hydrolase"/>
    <property type="match status" value="1"/>
</dbReference>
<keyword evidence="1" id="KW-0479">Metal-binding</keyword>
<dbReference type="SUPFAM" id="SSF56529">
    <property type="entry name" value="FAH"/>
    <property type="match status" value="1"/>
</dbReference>
<accession>A0A0R2U8J1</accession>
<dbReference type="Proteomes" id="UP000051213">
    <property type="component" value="Unassembled WGS sequence"/>
</dbReference>
<name>A0A0R2U8J1_9GAMM</name>
<dbReference type="InterPro" id="IPR011234">
    <property type="entry name" value="Fumarylacetoacetase-like_C"/>
</dbReference>
<comment type="caution">
    <text evidence="3">The sequence shown here is derived from an EMBL/GenBank/DDBJ whole genome shotgun (WGS) entry which is preliminary data.</text>
</comment>
<evidence type="ECO:0000313" key="4">
    <source>
        <dbReference type="Proteomes" id="UP000051213"/>
    </source>
</evidence>
<dbReference type="PANTHER" id="PTHR11820:SF7">
    <property type="entry name" value="ACYLPYRUVASE FAHD1, MITOCHONDRIAL"/>
    <property type="match status" value="1"/>
</dbReference>
<evidence type="ECO:0000259" key="2">
    <source>
        <dbReference type="Pfam" id="PF01557"/>
    </source>
</evidence>
<dbReference type="PANTHER" id="PTHR11820">
    <property type="entry name" value="ACYLPYRUVASE"/>
    <property type="match status" value="1"/>
</dbReference>
<reference evidence="3 4" key="1">
    <citation type="submission" date="2015-10" db="EMBL/GenBank/DDBJ databases">
        <title>Metagenome-Assembled Genomes uncover a global brackish microbiome.</title>
        <authorList>
            <person name="Hugerth L.W."/>
            <person name="Larsson J."/>
            <person name="Alneberg J."/>
            <person name="Lindh M.V."/>
            <person name="Legrand C."/>
            <person name="Pinhassi J."/>
            <person name="Andersson A.F."/>
        </authorList>
    </citation>
    <scope>NUCLEOTIDE SEQUENCE [LARGE SCALE GENOMIC DNA]</scope>
    <source>
        <strain evidence="3">BACL26 MAG-121220-bin70</strain>
    </source>
</reference>
<evidence type="ECO:0000313" key="3">
    <source>
        <dbReference type="EMBL" id="KRO95814.1"/>
    </source>
</evidence>
<evidence type="ECO:0000256" key="1">
    <source>
        <dbReference type="ARBA" id="ARBA00022723"/>
    </source>
</evidence>
<organism evidence="3 4">
    <name type="scientific">SAR92 bacterium BACL26 MAG-121220-bin70</name>
    <dbReference type="NCBI Taxonomy" id="1655626"/>
    <lineage>
        <taxon>Bacteria</taxon>
        <taxon>Pseudomonadati</taxon>
        <taxon>Pseudomonadota</taxon>
        <taxon>Gammaproteobacteria</taxon>
        <taxon>Cellvibrionales</taxon>
        <taxon>Porticoccaceae</taxon>
        <taxon>SAR92 clade</taxon>
    </lineage>
</organism>
<dbReference type="AlphaFoldDB" id="A0A0R2U8J1"/>
<dbReference type="GO" id="GO:0018773">
    <property type="term" value="F:acetylpyruvate hydrolase activity"/>
    <property type="evidence" value="ECO:0007669"/>
    <property type="project" value="TreeGrafter"/>
</dbReference>
<dbReference type="NCBIfam" id="NF007967">
    <property type="entry name" value="PRK10691.1"/>
    <property type="match status" value="1"/>
</dbReference>
<protein>
    <recommendedName>
        <fullName evidence="2">Fumarylacetoacetase-like C-terminal domain-containing protein</fullName>
    </recommendedName>
</protein>
<proteinExistence type="predicted"/>
<dbReference type="GO" id="GO:0046872">
    <property type="term" value="F:metal ion binding"/>
    <property type="evidence" value="ECO:0007669"/>
    <property type="project" value="UniProtKB-KW"/>
</dbReference>